<dbReference type="PANTHER" id="PTHR11489">
    <property type="entry name" value="40S RIBOSOMAL PROTEIN SA"/>
    <property type="match status" value="1"/>
</dbReference>
<protein>
    <recommendedName>
        <fullName evidence="4">Small ribosomal subunit protein uS2</fullName>
    </recommendedName>
</protein>
<evidence type="ECO:0000256" key="1">
    <source>
        <dbReference type="ARBA" id="ARBA00006242"/>
    </source>
</evidence>
<keyword evidence="3" id="KW-0687">Ribonucleoprotein</keyword>
<dbReference type="FunFam" id="3.40.50.10490:FF:000030">
    <property type="entry name" value="30S ribosomal protein S2"/>
    <property type="match status" value="1"/>
</dbReference>
<organism evidence="6 7">
    <name type="scientific">Tubulinosema ratisbonensis</name>
    <dbReference type="NCBI Taxonomy" id="291195"/>
    <lineage>
        <taxon>Eukaryota</taxon>
        <taxon>Fungi</taxon>
        <taxon>Fungi incertae sedis</taxon>
        <taxon>Microsporidia</taxon>
        <taxon>Tubulinosematoidea</taxon>
        <taxon>Tubulinosematidae</taxon>
        <taxon>Tubulinosema</taxon>
    </lineage>
</organism>
<comment type="similarity">
    <text evidence="1">Belongs to the universal ribosomal protein uS2 family.</text>
</comment>
<dbReference type="VEuPathDB" id="MicrosporidiaDB:TUBRATIS_000190"/>
<dbReference type="EMBL" id="RCSS01000004">
    <property type="protein sequence ID" value="RVD93450.1"/>
    <property type="molecule type" value="Genomic_DNA"/>
</dbReference>
<feature type="region of interest" description="Disordered" evidence="5">
    <location>
        <begin position="219"/>
        <end position="243"/>
    </location>
</feature>
<evidence type="ECO:0000256" key="2">
    <source>
        <dbReference type="ARBA" id="ARBA00022980"/>
    </source>
</evidence>
<dbReference type="AlphaFoldDB" id="A0A437AQG6"/>
<accession>A0A437AQG6</accession>
<keyword evidence="7" id="KW-1185">Reference proteome</keyword>
<dbReference type="GO" id="GO:0015935">
    <property type="term" value="C:small ribosomal subunit"/>
    <property type="evidence" value="ECO:0007669"/>
    <property type="project" value="InterPro"/>
</dbReference>
<gene>
    <name evidence="6" type="ORF">TUBRATIS_000190</name>
</gene>
<proteinExistence type="inferred from homology"/>
<dbReference type="Proteomes" id="UP000282876">
    <property type="component" value="Unassembled WGS sequence"/>
</dbReference>
<dbReference type="InterPro" id="IPR001865">
    <property type="entry name" value="Ribosomal_uS2"/>
</dbReference>
<reference evidence="6 7" key="1">
    <citation type="submission" date="2018-10" db="EMBL/GenBank/DDBJ databases">
        <title>Draft genome sequence of the microsporidian Tubulinosema ratisbonensis.</title>
        <authorList>
            <person name="Polonais V."/>
            <person name="Peyretaillade E."/>
            <person name="Niehus S."/>
            <person name="Wawrzyniak I."/>
            <person name="Franchet A."/>
            <person name="Gaspin C."/>
            <person name="Reichstadt M."/>
            <person name="Belser C."/>
            <person name="Labadie K."/>
            <person name="Delbac F."/>
            <person name="Ferrandon D."/>
        </authorList>
    </citation>
    <scope>NUCLEOTIDE SEQUENCE [LARGE SCALE GENOMIC DNA]</scope>
    <source>
        <strain evidence="6 7">Franzen</strain>
    </source>
</reference>
<dbReference type="SUPFAM" id="SSF52313">
    <property type="entry name" value="Ribosomal protein S2"/>
    <property type="match status" value="1"/>
</dbReference>
<evidence type="ECO:0000256" key="4">
    <source>
        <dbReference type="ARBA" id="ARBA00035256"/>
    </source>
</evidence>
<sequence length="243" mass="27432">MAKTPLTIPDEYVKAIIVCNAHLASKATTTHFKKYIYDRRKDSNIFVINIDKMWEKIILAARAFVSIKNPDDIVISSNKTFGRRAVLKFCEETGARPATGRFTPGGFTNQIIKGVKEPLLIIVSDPFTDKQTVQEASYVNTPCIAFVNSDNSFKNIDIAIPINNRSPSSIALGFYLLARAIKYLKGEESFDRDVKSDLEYYFFRDLVELEAMEKKEEIPSEENLYVPAQEPEPVANSSKGGWF</sequence>
<dbReference type="OrthoDB" id="414863at2759"/>
<evidence type="ECO:0000313" key="6">
    <source>
        <dbReference type="EMBL" id="RVD93450.1"/>
    </source>
</evidence>
<dbReference type="InterPro" id="IPR023591">
    <property type="entry name" value="Ribosomal_uS2_flav_dom_sf"/>
</dbReference>
<dbReference type="Gene3D" id="3.40.50.10490">
    <property type="entry name" value="Glucose-6-phosphate isomerase like protein, domain 1"/>
    <property type="match status" value="1"/>
</dbReference>
<name>A0A437AQG6_9MICR</name>
<evidence type="ECO:0000313" key="7">
    <source>
        <dbReference type="Proteomes" id="UP000282876"/>
    </source>
</evidence>
<dbReference type="GO" id="GO:0006412">
    <property type="term" value="P:translation"/>
    <property type="evidence" value="ECO:0007669"/>
    <property type="project" value="InterPro"/>
</dbReference>
<dbReference type="STRING" id="291195.A0A437AQG6"/>
<dbReference type="InterPro" id="IPR005707">
    <property type="entry name" value="Ribosomal_uS2_euk/arc"/>
</dbReference>
<dbReference type="Pfam" id="PF00318">
    <property type="entry name" value="Ribosomal_S2"/>
    <property type="match status" value="1"/>
</dbReference>
<evidence type="ECO:0000256" key="5">
    <source>
        <dbReference type="SAM" id="MobiDB-lite"/>
    </source>
</evidence>
<dbReference type="GO" id="GO:0003735">
    <property type="term" value="F:structural constituent of ribosome"/>
    <property type="evidence" value="ECO:0007669"/>
    <property type="project" value="InterPro"/>
</dbReference>
<keyword evidence="2" id="KW-0689">Ribosomal protein</keyword>
<evidence type="ECO:0000256" key="3">
    <source>
        <dbReference type="ARBA" id="ARBA00023274"/>
    </source>
</evidence>
<comment type="caution">
    <text evidence="6">The sequence shown here is derived from an EMBL/GenBank/DDBJ whole genome shotgun (WGS) entry which is preliminary data.</text>
</comment>
<dbReference type="PRINTS" id="PR00395">
    <property type="entry name" value="RIBOSOMALS2"/>
</dbReference>